<evidence type="ECO:0000313" key="2">
    <source>
        <dbReference type="EMBL" id="KAK1138959.1"/>
    </source>
</evidence>
<dbReference type="GO" id="GO:0047820">
    <property type="term" value="F:D-glutamate cyclase activity"/>
    <property type="evidence" value="ECO:0007669"/>
    <property type="project" value="TreeGrafter"/>
</dbReference>
<keyword evidence="3" id="KW-1185">Reference proteome</keyword>
<protein>
    <submittedName>
        <fullName evidence="2">D-glutamate cyclase, mitochondrial-like</fullName>
    </submittedName>
</protein>
<dbReference type="AlphaFoldDB" id="A0AAD8FNT1"/>
<sequence length="69" mass="7225">MPHGKLVACDVGDDFAITAGVSNWGGYAVACALYILNCCPIPRQIPPEGSWVPQTLRAGFLGLGTPNSH</sequence>
<dbReference type="PANTHER" id="PTHR32022">
    <property type="entry name" value="D-GLUTAMATE CYCLASE, MITOCHONDRIAL"/>
    <property type="match status" value="1"/>
</dbReference>
<gene>
    <name evidence="2" type="primary">Dglucy</name>
    <name evidence="2" type="ORF">AOXY_G37685</name>
</gene>
<dbReference type="Proteomes" id="UP001230051">
    <property type="component" value="Unassembled WGS sequence"/>
</dbReference>
<evidence type="ECO:0000313" key="3">
    <source>
        <dbReference type="Proteomes" id="UP001230051"/>
    </source>
</evidence>
<comment type="caution">
    <text evidence="2">The sequence shown here is derived from an EMBL/GenBank/DDBJ whole genome shotgun (WGS) entry which is preliminary data.</text>
</comment>
<organism evidence="2 3">
    <name type="scientific">Acipenser oxyrinchus oxyrinchus</name>
    <dbReference type="NCBI Taxonomy" id="40147"/>
    <lineage>
        <taxon>Eukaryota</taxon>
        <taxon>Metazoa</taxon>
        <taxon>Chordata</taxon>
        <taxon>Craniata</taxon>
        <taxon>Vertebrata</taxon>
        <taxon>Euteleostomi</taxon>
        <taxon>Actinopterygii</taxon>
        <taxon>Chondrostei</taxon>
        <taxon>Acipenseriformes</taxon>
        <taxon>Acipenseridae</taxon>
        <taxon>Acipenser</taxon>
    </lineage>
</organism>
<dbReference type="Gene3D" id="3.90.1640.20">
    <property type="entry name" value="TON_0340"/>
    <property type="match status" value="1"/>
</dbReference>
<dbReference type="PANTHER" id="PTHR32022:SF10">
    <property type="entry name" value="D-GLUTAMATE CYCLASE, MITOCHONDRIAL"/>
    <property type="match status" value="1"/>
</dbReference>
<evidence type="ECO:0000259" key="1">
    <source>
        <dbReference type="Pfam" id="PF14336"/>
    </source>
</evidence>
<reference evidence="2" key="1">
    <citation type="submission" date="2022-02" db="EMBL/GenBank/DDBJ databases">
        <title>Atlantic sturgeon de novo genome assembly.</title>
        <authorList>
            <person name="Stock M."/>
            <person name="Klopp C."/>
            <person name="Guiguen Y."/>
            <person name="Cabau C."/>
            <person name="Parinello H."/>
            <person name="Santidrian Yebra-Pimentel E."/>
            <person name="Kuhl H."/>
            <person name="Dirks R.P."/>
            <person name="Guessner J."/>
            <person name="Wuertz S."/>
            <person name="Du K."/>
            <person name="Schartl M."/>
        </authorList>
    </citation>
    <scope>NUCLEOTIDE SEQUENCE</scope>
    <source>
        <strain evidence="2">STURGEONOMICS-FGT-2020</strain>
        <tissue evidence="2">Whole blood</tissue>
    </source>
</reference>
<name>A0AAD8FNT1_ACIOX</name>
<dbReference type="Pfam" id="PF14336">
    <property type="entry name" value="GLUCM-like_C"/>
    <property type="match status" value="1"/>
</dbReference>
<accession>A0AAD8FNT1</accession>
<feature type="domain" description="D-glutamate cyclase-like C-terminal" evidence="1">
    <location>
        <begin position="1"/>
        <end position="43"/>
    </location>
</feature>
<dbReference type="GO" id="GO:0006536">
    <property type="term" value="P:glutamate metabolic process"/>
    <property type="evidence" value="ECO:0007669"/>
    <property type="project" value="TreeGrafter"/>
</dbReference>
<dbReference type="EMBL" id="JAGXEW010000487">
    <property type="protein sequence ID" value="KAK1138959.1"/>
    <property type="molecule type" value="Genomic_DNA"/>
</dbReference>
<proteinExistence type="predicted"/>
<dbReference type="InterPro" id="IPR025504">
    <property type="entry name" value="GLUCM_C"/>
</dbReference>